<name>A0ABU5K3I9_9BACI</name>
<reference evidence="2" key="1">
    <citation type="submission" date="2023-11" db="EMBL/GenBank/DDBJ databases">
        <title>Genome Sequence of Bacillus pseudomycoides stain BUPM19.</title>
        <authorList>
            <person name="Farhat A."/>
        </authorList>
    </citation>
    <scope>NUCLEOTIDE SEQUENCE [LARGE SCALE GENOMIC DNA]</scope>
    <source>
        <strain evidence="2">BUPM19</strain>
    </source>
</reference>
<comment type="caution">
    <text evidence="1">The sequence shown here is derived from an EMBL/GenBank/DDBJ whole genome shotgun (WGS) entry which is preliminary data.</text>
</comment>
<keyword evidence="2" id="KW-1185">Reference proteome</keyword>
<accession>A0ABU5K3I9</accession>
<proteinExistence type="predicted"/>
<dbReference type="RefSeq" id="WP_374219234.1">
    <property type="nucleotide sequence ID" value="NZ_JAXOVW010000090.1"/>
</dbReference>
<evidence type="ECO:0000313" key="1">
    <source>
        <dbReference type="EMBL" id="MDZ5609881.1"/>
    </source>
</evidence>
<dbReference type="EMBL" id="JAXOVW010000090">
    <property type="protein sequence ID" value="MDZ5609881.1"/>
    <property type="molecule type" value="Genomic_DNA"/>
</dbReference>
<gene>
    <name evidence="1" type="ORF">U2I54_23195</name>
</gene>
<protein>
    <submittedName>
        <fullName evidence="1">Uncharacterized protein</fullName>
    </submittedName>
</protein>
<sequence length="74" mass="8411">MDGMYSQRGNDEGRGVSVFVFEGKRIGRDECGVGRVETYEKRLKNMLLEQQFHQSLQLSATSNVTTRTPEANEQ</sequence>
<evidence type="ECO:0000313" key="2">
    <source>
        <dbReference type="Proteomes" id="UP001291930"/>
    </source>
</evidence>
<organism evidence="1 2">
    <name type="scientific">Bacillus bingmayongensis</name>
    <dbReference type="NCBI Taxonomy" id="1150157"/>
    <lineage>
        <taxon>Bacteria</taxon>
        <taxon>Bacillati</taxon>
        <taxon>Bacillota</taxon>
        <taxon>Bacilli</taxon>
        <taxon>Bacillales</taxon>
        <taxon>Bacillaceae</taxon>
        <taxon>Bacillus</taxon>
    </lineage>
</organism>
<dbReference type="Proteomes" id="UP001291930">
    <property type="component" value="Unassembled WGS sequence"/>
</dbReference>